<dbReference type="Pfam" id="PF09793">
    <property type="entry name" value="AD"/>
    <property type="match status" value="1"/>
</dbReference>
<dbReference type="STRING" id="41875.K8EDA0"/>
<gene>
    <name evidence="2" type="ORF">Bathy04g01400</name>
</gene>
<proteinExistence type="predicted"/>
<evidence type="ECO:0000259" key="1">
    <source>
        <dbReference type="PROSITE" id="PS52001"/>
    </source>
</evidence>
<dbReference type="PROSITE" id="PS52001">
    <property type="entry name" value="AD"/>
    <property type="match status" value="1"/>
</dbReference>
<dbReference type="SMART" id="SM00995">
    <property type="entry name" value="AD"/>
    <property type="match status" value="1"/>
</dbReference>
<dbReference type="OrthoDB" id="1057137at2759"/>
<accession>K8EDA0</accession>
<dbReference type="InterPro" id="IPR047574">
    <property type="entry name" value="AD"/>
</dbReference>
<evidence type="ECO:0000313" key="3">
    <source>
        <dbReference type="Proteomes" id="UP000198341"/>
    </source>
</evidence>
<dbReference type="InterPro" id="IPR039683">
    <property type="entry name" value="Lsm12-like"/>
</dbReference>
<dbReference type="PANTHER" id="PTHR13542">
    <property type="entry name" value="LSM12 HOMOLOG"/>
    <property type="match status" value="1"/>
</dbReference>
<reference evidence="2 3" key="1">
    <citation type="submission" date="2011-10" db="EMBL/GenBank/DDBJ databases">
        <authorList>
            <person name="Genoscope - CEA"/>
        </authorList>
    </citation>
    <scope>NUCLEOTIDE SEQUENCE [LARGE SCALE GENOMIC DNA]</scope>
    <source>
        <strain evidence="2 3">RCC 1105</strain>
    </source>
</reference>
<dbReference type="AlphaFoldDB" id="K8EDA0"/>
<dbReference type="RefSeq" id="XP_007513419.1">
    <property type="nucleotide sequence ID" value="XM_007513357.1"/>
</dbReference>
<dbReference type="GeneID" id="19016165"/>
<name>K8EDA0_9CHLO</name>
<dbReference type="Proteomes" id="UP000198341">
    <property type="component" value="Chromosome 4"/>
</dbReference>
<dbReference type="EMBL" id="FO082275">
    <property type="protein sequence ID" value="CCO15944.1"/>
    <property type="molecule type" value="Genomic_DNA"/>
</dbReference>
<sequence length="253" mass="27830">MSSPPSLPSATFKIGNSVSGVSSCGDPFGGVVYAVDDTLGLAVLRAPGDIQNSHHVQIINCDANTKTDVKVLNSVSPPPNSRGEEEERAALPVIDKGRQERRFETAVKAAQFVAGTNAIRSSLDFDVSFDRRRLAFFCVPPRAIVDECTSCAVAEWNVLFDSVVSLRIWNVQPFCDVPFSRADNIGENVTEEAQEIFDALARTLPCRWKNQEIIVLDEISIPPPYTTPAGGDELFRERIKNVLVHERRRLGMS</sequence>
<evidence type="ECO:0000313" key="2">
    <source>
        <dbReference type="EMBL" id="CCO15944.1"/>
    </source>
</evidence>
<organism evidence="2 3">
    <name type="scientific">Bathycoccus prasinos</name>
    <dbReference type="NCBI Taxonomy" id="41875"/>
    <lineage>
        <taxon>Eukaryota</taxon>
        <taxon>Viridiplantae</taxon>
        <taxon>Chlorophyta</taxon>
        <taxon>Mamiellophyceae</taxon>
        <taxon>Mamiellales</taxon>
        <taxon>Bathycoccaceae</taxon>
        <taxon>Bathycoccus</taxon>
    </lineage>
</organism>
<dbReference type="eggNOG" id="KOG4401">
    <property type="taxonomic scope" value="Eukaryota"/>
</dbReference>
<dbReference type="InterPro" id="IPR019181">
    <property type="entry name" value="LSM12_ABD"/>
</dbReference>
<protein>
    <recommendedName>
        <fullName evidence="1">AD domain-containing protein</fullName>
    </recommendedName>
</protein>
<feature type="domain" description="AD" evidence="1">
    <location>
        <begin position="173"/>
        <end position="253"/>
    </location>
</feature>
<dbReference type="KEGG" id="bpg:Bathy04g01400"/>
<keyword evidence="3" id="KW-1185">Reference proteome</keyword>